<dbReference type="Pfam" id="PF13454">
    <property type="entry name" value="NAD_binding_9"/>
    <property type="match status" value="1"/>
</dbReference>
<evidence type="ECO:0000259" key="2">
    <source>
        <dbReference type="Pfam" id="PF13454"/>
    </source>
</evidence>
<dbReference type="AlphaFoldDB" id="A0A8S2NWS5"/>
<comment type="caution">
    <text evidence="4">The sequence shown here is derived from an EMBL/GenBank/DDBJ whole genome shotgun (WGS) entry which is preliminary data.</text>
</comment>
<proteinExistence type="predicted"/>
<reference evidence="4" key="1">
    <citation type="submission" date="2021-02" db="EMBL/GenBank/DDBJ databases">
        <authorList>
            <person name="Nowell W R."/>
        </authorList>
    </citation>
    <scope>NUCLEOTIDE SEQUENCE</scope>
</reference>
<name>A0A8S2NWS5_9BILA</name>
<dbReference type="InterPro" id="IPR038732">
    <property type="entry name" value="HpyO/CreE_NAD-binding"/>
</dbReference>
<dbReference type="EMBL" id="CAJOBA010036377">
    <property type="protein sequence ID" value="CAF4021895.1"/>
    <property type="molecule type" value="Genomic_DNA"/>
</dbReference>
<organism evidence="4 5">
    <name type="scientific">Didymodactylos carnosus</name>
    <dbReference type="NCBI Taxonomy" id="1234261"/>
    <lineage>
        <taxon>Eukaryota</taxon>
        <taxon>Metazoa</taxon>
        <taxon>Spiralia</taxon>
        <taxon>Gnathifera</taxon>
        <taxon>Rotifera</taxon>
        <taxon>Eurotatoria</taxon>
        <taxon>Bdelloidea</taxon>
        <taxon>Philodinida</taxon>
        <taxon>Philodinidae</taxon>
        <taxon>Didymodactylos</taxon>
    </lineage>
</organism>
<feature type="region of interest" description="Disordered" evidence="1">
    <location>
        <begin position="1"/>
        <end position="33"/>
    </location>
</feature>
<dbReference type="Proteomes" id="UP000682733">
    <property type="component" value="Unassembled WGS sequence"/>
</dbReference>
<dbReference type="Proteomes" id="UP000677228">
    <property type="component" value="Unassembled WGS sequence"/>
</dbReference>
<accession>A0A8S2NWS5</accession>
<gene>
    <name evidence="3" type="ORF">OVA965_LOCUS24551</name>
    <name evidence="4" type="ORF">TMI583_LOCUS25270</name>
</gene>
<evidence type="ECO:0000313" key="3">
    <source>
        <dbReference type="EMBL" id="CAF1213036.1"/>
    </source>
</evidence>
<evidence type="ECO:0000313" key="4">
    <source>
        <dbReference type="EMBL" id="CAF4021895.1"/>
    </source>
</evidence>
<dbReference type="EMBL" id="CAJNOK010014842">
    <property type="protein sequence ID" value="CAF1213036.1"/>
    <property type="molecule type" value="Genomic_DNA"/>
</dbReference>
<evidence type="ECO:0000256" key="1">
    <source>
        <dbReference type="SAM" id="MobiDB-lite"/>
    </source>
</evidence>
<feature type="domain" description="FAD-dependent urate hydroxylase HpyO/Asp monooxygenase CreE-like FAD/NAD(P)-binding" evidence="2">
    <location>
        <begin position="56"/>
        <end position="198"/>
    </location>
</feature>
<evidence type="ECO:0000313" key="5">
    <source>
        <dbReference type="Proteomes" id="UP000682733"/>
    </source>
</evidence>
<sequence length="198" mass="22100">MEHINLTAEVDESPMETNSESNKSERSSNPCPNDGVLRSNGCAHSSSSSKKCARVAIIGLGARGLNVLERLSAIYDPNKHDYELDVYLFDPGSSPGQGVHSSEQNSYLLINTVACQVTMFGDESVTDYGPLRKGPGFFDWAKQQGYRRMPNNQYLITTDETGLELRENDYLPRSILGKYLTWVYDDIIEGLPTDMRVH</sequence>
<protein>
    <recommendedName>
        <fullName evidence="2">FAD-dependent urate hydroxylase HpyO/Asp monooxygenase CreE-like FAD/NAD(P)-binding domain-containing protein</fullName>
    </recommendedName>
</protein>